<reference evidence="3" key="1">
    <citation type="journal article" date="2006" name="Science">
        <title>Phytophthora genome sequences uncover evolutionary origins and mechanisms of pathogenesis.</title>
        <authorList>
            <person name="Tyler B.M."/>
            <person name="Tripathy S."/>
            <person name="Zhang X."/>
            <person name="Dehal P."/>
            <person name="Jiang R.H."/>
            <person name="Aerts A."/>
            <person name="Arredondo F.D."/>
            <person name="Baxter L."/>
            <person name="Bensasson D."/>
            <person name="Beynon J.L."/>
            <person name="Chapman J."/>
            <person name="Damasceno C.M."/>
            <person name="Dorrance A.E."/>
            <person name="Dou D."/>
            <person name="Dickerman A.W."/>
            <person name="Dubchak I.L."/>
            <person name="Garbelotto M."/>
            <person name="Gijzen M."/>
            <person name="Gordon S.G."/>
            <person name="Govers F."/>
            <person name="Grunwald N.J."/>
            <person name="Huang W."/>
            <person name="Ivors K.L."/>
            <person name="Jones R.W."/>
            <person name="Kamoun S."/>
            <person name="Krampis K."/>
            <person name="Lamour K.H."/>
            <person name="Lee M.K."/>
            <person name="McDonald W.H."/>
            <person name="Medina M."/>
            <person name="Meijer H.J."/>
            <person name="Nordberg E.K."/>
            <person name="Maclean D.J."/>
            <person name="Ospina-Giraldo M.D."/>
            <person name="Morris P.F."/>
            <person name="Phuntumart V."/>
            <person name="Putnam N.H."/>
            <person name="Rash S."/>
            <person name="Rose J.K."/>
            <person name="Sakihama Y."/>
            <person name="Salamov A.A."/>
            <person name="Savidor A."/>
            <person name="Scheuring C.F."/>
            <person name="Smith B.M."/>
            <person name="Sobral B.W."/>
            <person name="Terry A."/>
            <person name="Torto-Alalibo T.A."/>
            <person name="Win J."/>
            <person name="Xu Z."/>
            <person name="Zhang H."/>
            <person name="Grigoriev I.V."/>
            <person name="Rokhsar D.S."/>
            <person name="Boore J.L."/>
        </authorList>
    </citation>
    <scope>NUCLEOTIDE SEQUENCE [LARGE SCALE GENOMIC DNA]</scope>
    <source>
        <strain evidence="3">Pr102</strain>
    </source>
</reference>
<name>H3GYF9_PHYRM</name>
<dbReference type="AlphaFoldDB" id="H3GYF9"/>
<feature type="compositionally biased region" description="Basic and acidic residues" evidence="1">
    <location>
        <begin position="140"/>
        <end position="162"/>
    </location>
</feature>
<dbReference type="VEuPathDB" id="FungiDB:KRP23_8375"/>
<dbReference type="EnsemblProtists" id="Phyra82729">
    <property type="protein sequence ID" value="Phyra82729"/>
    <property type="gene ID" value="Phyra82729"/>
</dbReference>
<evidence type="ECO:0000313" key="3">
    <source>
        <dbReference type="Proteomes" id="UP000005238"/>
    </source>
</evidence>
<proteinExistence type="predicted"/>
<dbReference type="eggNOG" id="ENOG502SY20">
    <property type="taxonomic scope" value="Eukaryota"/>
</dbReference>
<feature type="region of interest" description="Disordered" evidence="1">
    <location>
        <begin position="117"/>
        <end position="266"/>
    </location>
</feature>
<reference evidence="2" key="2">
    <citation type="submission" date="2015-06" db="UniProtKB">
        <authorList>
            <consortium name="EnsemblProtists"/>
        </authorList>
    </citation>
    <scope>IDENTIFICATION</scope>
    <source>
        <strain evidence="2">Pr102</strain>
    </source>
</reference>
<dbReference type="VEuPathDB" id="FungiDB:KRP22_9999"/>
<evidence type="ECO:0000313" key="2">
    <source>
        <dbReference type="EnsemblProtists" id="Phyra82729"/>
    </source>
</evidence>
<dbReference type="Proteomes" id="UP000005238">
    <property type="component" value="Unassembled WGS sequence"/>
</dbReference>
<feature type="compositionally biased region" description="Low complexity" evidence="1">
    <location>
        <begin position="188"/>
        <end position="204"/>
    </location>
</feature>
<dbReference type="InParanoid" id="H3GYF9"/>
<feature type="region of interest" description="Disordered" evidence="1">
    <location>
        <begin position="1"/>
        <end position="62"/>
    </location>
</feature>
<protein>
    <submittedName>
        <fullName evidence="2">Uncharacterized protein</fullName>
    </submittedName>
</protein>
<evidence type="ECO:0000256" key="1">
    <source>
        <dbReference type="SAM" id="MobiDB-lite"/>
    </source>
</evidence>
<dbReference type="HOGENOM" id="CLU_070461_0_0_1"/>
<dbReference type="EMBL" id="DS566073">
    <property type="status" value="NOT_ANNOTATED_CDS"/>
    <property type="molecule type" value="Genomic_DNA"/>
</dbReference>
<keyword evidence="3" id="KW-1185">Reference proteome</keyword>
<feature type="compositionally biased region" description="Polar residues" evidence="1">
    <location>
        <begin position="249"/>
        <end position="264"/>
    </location>
</feature>
<accession>H3GYF9</accession>
<feature type="compositionally biased region" description="Basic and acidic residues" evidence="1">
    <location>
        <begin position="170"/>
        <end position="185"/>
    </location>
</feature>
<sequence length="285" mass="32005">MADMDSRRRSLFPMSARKSAPVRSGGVNARRLALAQAMREEKKPPEVEEDEDEEEKARSNQCGNPFCETILTNRYARFCEDKAMCQCYRALKLQCLANAQAKEDEEDTRPLALVIKKKKKKEKGQERESFAIPRKKVEKRRLEVDVSEEKRSSSSSPRQKEKVVKKHKKKEEEKKKKEKRARDTVENGESSSAASGPPATSAAEFISQLDKMKKRVKDPRARQPPEMSNDLENGASWTKKRRLSRRTYADNTTYGANTSAVSGPTITSATASTCSIVGTIGASVE</sequence>
<organism evidence="2 3">
    <name type="scientific">Phytophthora ramorum</name>
    <name type="common">Sudden oak death agent</name>
    <dbReference type="NCBI Taxonomy" id="164328"/>
    <lineage>
        <taxon>Eukaryota</taxon>
        <taxon>Sar</taxon>
        <taxon>Stramenopiles</taxon>
        <taxon>Oomycota</taxon>
        <taxon>Peronosporomycetes</taxon>
        <taxon>Peronosporales</taxon>
        <taxon>Peronosporaceae</taxon>
        <taxon>Phytophthora</taxon>
    </lineage>
</organism>